<evidence type="ECO:0000313" key="2">
    <source>
        <dbReference type="Proteomes" id="UP000285961"/>
    </source>
</evidence>
<proteinExistence type="predicted"/>
<evidence type="ECO:0008006" key="3">
    <source>
        <dbReference type="Google" id="ProtNLM"/>
    </source>
</evidence>
<dbReference type="Proteomes" id="UP000285961">
    <property type="component" value="Unassembled WGS sequence"/>
</dbReference>
<sequence length="614" mass="69036">MNATVHKNAFVVKDLLDVMVQRGRRKTLRLGILHYHLKPGGVLSVMRDIAVALARHAGYEAIEIDIVAAIGARKQGRGTFDAVARDPARVTLRMVDIPSLAYRSEPYPSRASFLNAADKIAHEILEQLNLNKSTAERPYILHSHNISLGKNPAATMAFKLIAEQACREALPLWLINHVHDFAENNRPEQMNAFLNCTGRRDESFARSFMYPNERNILYLTINSSDIENLIKIGIPSERVFLLPDPIDVSQFEQKPLWQMDENELGACGLAGADYRGMLLERISAYAGSKNQLFDAALPPLLSPLKVMRRKNNTESLLLLMLFKHLGRAYQLLITLDANSPPDIAYSRGMKRFARSKRIPAVVGFGSELISGTGRRIIRNGRITRFSMCDLHALCSGIVTTSVVEGFGLTYHEGWLSGKPIIGRKIPEIVRDFERTGMNLDHMYSRLAASLEDLPTLRERLKNAYEARLGRLARTRKQFEGLPSSPTAFIIEAKLFRAGDEDCVDFADLNGDMQFELLDRVAVDPLLRRRFIDRNPAVEAAFRLLTEGPSELIETNRAVVRSKYSLAAMAQRLESLFELGDSLYTKGSPPAPLTEKRHAAVIERYRTPENVRLLF</sequence>
<gene>
    <name evidence="1" type="ORF">C4532_10590</name>
</gene>
<comment type="caution">
    <text evidence="1">The sequence shown here is derived from an EMBL/GenBank/DDBJ whole genome shotgun (WGS) entry which is preliminary data.</text>
</comment>
<name>A0A419EXF6_9BACT</name>
<organism evidence="1 2">
    <name type="scientific">Candidatus Abyssobacteria bacterium SURF_17</name>
    <dbReference type="NCBI Taxonomy" id="2093361"/>
    <lineage>
        <taxon>Bacteria</taxon>
        <taxon>Pseudomonadati</taxon>
        <taxon>Candidatus Hydrogenedentota</taxon>
        <taxon>Candidatus Abyssobacteria</taxon>
    </lineage>
</organism>
<evidence type="ECO:0000313" key="1">
    <source>
        <dbReference type="EMBL" id="RJP69585.1"/>
    </source>
</evidence>
<dbReference type="SUPFAM" id="SSF53756">
    <property type="entry name" value="UDP-Glycosyltransferase/glycogen phosphorylase"/>
    <property type="match status" value="1"/>
</dbReference>
<dbReference type="EMBL" id="QZKI01000080">
    <property type="protein sequence ID" value="RJP69585.1"/>
    <property type="molecule type" value="Genomic_DNA"/>
</dbReference>
<reference evidence="1 2" key="1">
    <citation type="journal article" date="2017" name="ISME J.">
        <title>Energy and carbon metabolisms in a deep terrestrial subsurface fluid microbial community.</title>
        <authorList>
            <person name="Momper L."/>
            <person name="Jungbluth S.P."/>
            <person name="Lee M.D."/>
            <person name="Amend J.P."/>
        </authorList>
    </citation>
    <scope>NUCLEOTIDE SEQUENCE [LARGE SCALE GENOMIC DNA]</scope>
    <source>
        <strain evidence="1">SURF_17</strain>
    </source>
</reference>
<accession>A0A419EXF6</accession>
<dbReference type="Gene3D" id="3.40.50.2000">
    <property type="entry name" value="Glycogen Phosphorylase B"/>
    <property type="match status" value="2"/>
</dbReference>
<protein>
    <recommendedName>
        <fullName evidence="3">Glycosyltransferase family 1 protein</fullName>
    </recommendedName>
</protein>
<dbReference type="AlphaFoldDB" id="A0A419EXF6"/>